<evidence type="ECO:0000313" key="1">
    <source>
        <dbReference type="EMBL" id="KKM84403.1"/>
    </source>
</evidence>
<name>A0A0F9KRM5_9ZZZZ</name>
<organism evidence="1">
    <name type="scientific">marine sediment metagenome</name>
    <dbReference type="NCBI Taxonomy" id="412755"/>
    <lineage>
        <taxon>unclassified sequences</taxon>
        <taxon>metagenomes</taxon>
        <taxon>ecological metagenomes</taxon>
    </lineage>
</organism>
<reference evidence="1" key="1">
    <citation type="journal article" date="2015" name="Nature">
        <title>Complex archaea that bridge the gap between prokaryotes and eukaryotes.</title>
        <authorList>
            <person name="Spang A."/>
            <person name="Saw J.H."/>
            <person name="Jorgensen S.L."/>
            <person name="Zaremba-Niedzwiedzka K."/>
            <person name="Martijn J."/>
            <person name="Lind A.E."/>
            <person name="van Eijk R."/>
            <person name="Schleper C."/>
            <person name="Guy L."/>
            <person name="Ettema T.J."/>
        </authorList>
    </citation>
    <scope>NUCLEOTIDE SEQUENCE</scope>
</reference>
<comment type="caution">
    <text evidence="1">The sequence shown here is derived from an EMBL/GenBank/DDBJ whole genome shotgun (WGS) entry which is preliminary data.</text>
</comment>
<gene>
    <name evidence="1" type="ORF">LCGC14_1299640</name>
</gene>
<dbReference type="AlphaFoldDB" id="A0A0F9KRM5"/>
<accession>A0A0F9KRM5</accession>
<proteinExistence type="predicted"/>
<dbReference type="EMBL" id="LAZR01007573">
    <property type="protein sequence ID" value="KKM84403.1"/>
    <property type="molecule type" value="Genomic_DNA"/>
</dbReference>
<sequence length="71" mass="8012">MIDHNHITTTDHYKLFVALIGEYYDWDACERQNEGLEADDIIESALTDIQGELGKTPKQGMTLVRGLSCRA</sequence>
<protein>
    <submittedName>
        <fullName evidence="1">Uncharacterized protein</fullName>
    </submittedName>
</protein>